<dbReference type="HAMAP" id="MF_01820">
    <property type="entry name" value="GTPase_RsgA"/>
    <property type="match status" value="1"/>
</dbReference>
<keyword evidence="3 10" id="KW-0479">Metal-binding</keyword>
<keyword evidence="6 10" id="KW-0378">Hydrolase</keyword>
<dbReference type="SUPFAM" id="SSF52540">
    <property type="entry name" value="P-loop containing nucleoside triphosphate hydrolases"/>
    <property type="match status" value="1"/>
</dbReference>
<keyword evidence="7 10" id="KW-0862">Zinc</keyword>
<feature type="binding site" evidence="10">
    <location>
        <position position="287"/>
    </location>
    <ligand>
        <name>Zn(2+)</name>
        <dbReference type="ChEBI" id="CHEBI:29105"/>
    </ligand>
</feature>
<evidence type="ECO:0000256" key="2">
    <source>
        <dbReference type="ARBA" id="ARBA00022517"/>
    </source>
</evidence>
<gene>
    <name evidence="10 13" type="primary">rsgA</name>
    <name evidence="13" type="ORF">L2716_16230</name>
</gene>
<evidence type="ECO:0000313" key="13">
    <source>
        <dbReference type="EMBL" id="MCF6139285.1"/>
    </source>
</evidence>
<evidence type="ECO:0000256" key="3">
    <source>
        <dbReference type="ARBA" id="ARBA00022723"/>
    </source>
</evidence>
<evidence type="ECO:0000313" key="14">
    <source>
        <dbReference type="Proteomes" id="UP001649381"/>
    </source>
</evidence>
<accession>A0ABS9H6I2</accession>
<keyword evidence="14" id="KW-1185">Reference proteome</keyword>
<name>A0ABS9H6I2_9BACL</name>
<reference evidence="13 14" key="1">
    <citation type="submission" date="2022-01" db="EMBL/GenBank/DDBJ databases">
        <title>Alkalihalobacillus sp. EGI L200015, a novel bacterium isolated from a salt lake sediment.</title>
        <authorList>
            <person name="Gao L."/>
            <person name="Fang B.-Z."/>
            <person name="Li W.-J."/>
        </authorList>
    </citation>
    <scope>NUCLEOTIDE SEQUENCE [LARGE SCALE GENOMIC DNA]</scope>
    <source>
        <strain evidence="13 14">KCTC 12718</strain>
    </source>
</reference>
<feature type="binding site" evidence="10">
    <location>
        <begin position="201"/>
        <end position="209"/>
    </location>
    <ligand>
        <name>GTP</name>
        <dbReference type="ChEBI" id="CHEBI:37565"/>
    </ligand>
</feature>
<evidence type="ECO:0000256" key="1">
    <source>
        <dbReference type="ARBA" id="ARBA00022490"/>
    </source>
</evidence>
<dbReference type="InterPro" id="IPR027417">
    <property type="entry name" value="P-loop_NTPase"/>
</dbReference>
<dbReference type="Proteomes" id="UP001649381">
    <property type="component" value="Unassembled WGS sequence"/>
</dbReference>
<evidence type="ECO:0000259" key="12">
    <source>
        <dbReference type="PROSITE" id="PS51721"/>
    </source>
</evidence>
<evidence type="ECO:0000256" key="10">
    <source>
        <dbReference type="HAMAP-Rule" id="MF_01820"/>
    </source>
</evidence>
<dbReference type="InterPro" id="IPR010914">
    <property type="entry name" value="RsgA_GTPase_dom"/>
</dbReference>
<feature type="domain" description="EngC GTPase" evidence="11">
    <location>
        <begin position="110"/>
        <end position="257"/>
    </location>
</feature>
<comment type="cofactor">
    <cofactor evidence="10">
        <name>Zn(2+)</name>
        <dbReference type="ChEBI" id="CHEBI:29105"/>
    </cofactor>
    <text evidence="10">Binds 1 zinc ion per subunit.</text>
</comment>
<feature type="binding site" evidence="10">
    <location>
        <begin position="149"/>
        <end position="152"/>
    </location>
    <ligand>
        <name>GTP</name>
        <dbReference type="ChEBI" id="CHEBI:37565"/>
    </ligand>
</feature>
<comment type="subunit">
    <text evidence="10">Monomer. Associates with 30S ribosomal subunit, binds 16S rRNA.</text>
</comment>
<dbReference type="Gene3D" id="1.10.40.50">
    <property type="entry name" value="Probable gtpase engc, domain 3"/>
    <property type="match status" value="1"/>
</dbReference>
<dbReference type="PANTHER" id="PTHR32120:SF10">
    <property type="entry name" value="SMALL RIBOSOMAL SUBUNIT BIOGENESIS GTPASE RSGA"/>
    <property type="match status" value="1"/>
</dbReference>
<feature type="binding site" evidence="10">
    <location>
        <position position="295"/>
    </location>
    <ligand>
        <name>Zn(2+)</name>
        <dbReference type="ChEBI" id="CHEBI:29105"/>
    </ligand>
</feature>
<keyword evidence="1 10" id="KW-0963">Cytoplasm</keyword>
<dbReference type="InterPro" id="IPR004881">
    <property type="entry name" value="Ribosome_biogen_GTPase_RsgA"/>
</dbReference>
<dbReference type="Pfam" id="PF03193">
    <property type="entry name" value="RsgA_GTPase"/>
    <property type="match status" value="1"/>
</dbReference>
<dbReference type="RefSeq" id="WP_236338049.1">
    <property type="nucleotide sequence ID" value="NZ_JAKIJS010000002.1"/>
</dbReference>
<keyword evidence="5 10" id="KW-0547">Nucleotide-binding</keyword>
<comment type="caution">
    <text evidence="13">The sequence shown here is derived from an EMBL/GenBank/DDBJ whole genome shotgun (WGS) entry which is preliminary data.</text>
</comment>
<dbReference type="CDD" id="cd01854">
    <property type="entry name" value="YjeQ_EngC"/>
    <property type="match status" value="1"/>
</dbReference>
<dbReference type="PANTHER" id="PTHR32120">
    <property type="entry name" value="SMALL RIBOSOMAL SUBUNIT BIOGENESIS GTPASE RSGA"/>
    <property type="match status" value="1"/>
</dbReference>
<sequence>MNLKQLGFTEERIEQTKAWNEKDYEPARIAQEHKGMYTLLSAYGEIRGTISGKMNFEAMSREDYPAVGDWVMCQVRASEGTATIHGVLPRTSKFSRKIAGTTTEEQIIATNIDTVFLVNAMNKDLNLRRIERYLLMAWESGANPVIVLSKSDLCENVAERVNEVETVALGVPIIVISAQTGEGLVELNPYLEDGKTVALLGSSGAGKSTLVNCLYGEEVQKVKEIREGDDKGVHTTTHRELFLLPSGGSLIDTPGMRELQLWNTEDGLSESFQDIESLAEACKFRDCQHEDEPGCAVQGAIQTGDLTTDRFTSFKKLQRELAYLERKNDQKAQLQEKKKWKTISKSMRR</sequence>
<evidence type="ECO:0000256" key="5">
    <source>
        <dbReference type="ARBA" id="ARBA00022741"/>
    </source>
</evidence>
<evidence type="ECO:0000256" key="6">
    <source>
        <dbReference type="ARBA" id="ARBA00022801"/>
    </source>
</evidence>
<dbReference type="Gene3D" id="3.40.50.300">
    <property type="entry name" value="P-loop containing nucleotide triphosphate hydrolases"/>
    <property type="match status" value="1"/>
</dbReference>
<evidence type="ECO:0000259" key="11">
    <source>
        <dbReference type="PROSITE" id="PS50936"/>
    </source>
</evidence>
<proteinExistence type="inferred from homology"/>
<comment type="function">
    <text evidence="10">One of several proteins that assist in the late maturation steps of the functional core of the 30S ribosomal subunit. Helps release RbfA from mature subunits. May play a role in the assembly of ribosomal proteins into the subunit. Circularly permuted GTPase that catalyzes slow GTP hydrolysis, GTPase activity is stimulated by the 30S ribosomal subunit.</text>
</comment>
<keyword evidence="8 10" id="KW-0694">RNA-binding</keyword>
<protein>
    <recommendedName>
        <fullName evidence="10">Small ribosomal subunit biogenesis GTPase RsgA</fullName>
        <ecNumber evidence="10">3.6.1.-</ecNumber>
    </recommendedName>
</protein>
<evidence type="ECO:0000256" key="4">
    <source>
        <dbReference type="ARBA" id="ARBA00022730"/>
    </source>
</evidence>
<feature type="domain" description="CP-type G" evidence="12">
    <location>
        <begin position="104"/>
        <end position="259"/>
    </location>
</feature>
<comment type="subcellular location">
    <subcellularLocation>
        <location evidence="10">Cytoplasm</location>
    </subcellularLocation>
</comment>
<dbReference type="InterPro" id="IPR030378">
    <property type="entry name" value="G_CP_dom"/>
</dbReference>
<comment type="similarity">
    <text evidence="10">Belongs to the TRAFAC class YlqF/YawG GTPase family. RsgA subfamily.</text>
</comment>
<dbReference type="EMBL" id="JAKIJS010000002">
    <property type="protein sequence ID" value="MCF6139285.1"/>
    <property type="molecule type" value="Genomic_DNA"/>
</dbReference>
<dbReference type="NCBIfam" id="TIGR00157">
    <property type="entry name" value="ribosome small subunit-dependent GTPase A"/>
    <property type="match status" value="1"/>
</dbReference>
<dbReference type="PROSITE" id="PS51721">
    <property type="entry name" value="G_CP"/>
    <property type="match status" value="1"/>
</dbReference>
<dbReference type="EC" id="3.6.1.-" evidence="10"/>
<evidence type="ECO:0000256" key="7">
    <source>
        <dbReference type="ARBA" id="ARBA00022833"/>
    </source>
</evidence>
<feature type="binding site" evidence="10">
    <location>
        <position position="282"/>
    </location>
    <ligand>
        <name>Zn(2+)</name>
        <dbReference type="ChEBI" id="CHEBI:29105"/>
    </ligand>
</feature>
<organism evidence="13 14">
    <name type="scientific">Pseudalkalibacillus berkeleyi</name>
    <dbReference type="NCBI Taxonomy" id="1069813"/>
    <lineage>
        <taxon>Bacteria</taxon>
        <taxon>Bacillati</taxon>
        <taxon>Bacillota</taxon>
        <taxon>Bacilli</taxon>
        <taxon>Bacillales</taxon>
        <taxon>Fictibacillaceae</taxon>
        <taxon>Pseudalkalibacillus</taxon>
    </lineage>
</organism>
<keyword evidence="4 10" id="KW-0699">rRNA-binding</keyword>
<evidence type="ECO:0000256" key="8">
    <source>
        <dbReference type="ARBA" id="ARBA00022884"/>
    </source>
</evidence>
<keyword evidence="9 10" id="KW-0342">GTP-binding</keyword>
<dbReference type="PROSITE" id="PS50936">
    <property type="entry name" value="ENGC_GTPASE"/>
    <property type="match status" value="1"/>
</dbReference>
<feature type="binding site" evidence="10">
    <location>
        <position position="289"/>
    </location>
    <ligand>
        <name>Zn(2+)</name>
        <dbReference type="ChEBI" id="CHEBI:29105"/>
    </ligand>
</feature>
<evidence type="ECO:0000256" key="9">
    <source>
        <dbReference type="ARBA" id="ARBA00023134"/>
    </source>
</evidence>
<keyword evidence="2 10" id="KW-0690">Ribosome biogenesis</keyword>